<feature type="region of interest" description="Disordered" evidence="2">
    <location>
        <begin position="206"/>
        <end position="253"/>
    </location>
</feature>
<feature type="compositionally biased region" description="Basic and acidic residues" evidence="2">
    <location>
        <begin position="614"/>
        <end position="627"/>
    </location>
</feature>
<feature type="compositionally biased region" description="Polar residues" evidence="2">
    <location>
        <begin position="216"/>
        <end position="227"/>
    </location>
</feature>
<evidence type="ECO:0000313" key="4">
    <source>
        <dbReference type="Proteomes" id="UP000789524"/>
    </source>
</evidence>
<keyword evidence="4" id="KW-1185">Reference proteome</keyword>
<feature type="region of interest" description="Disordered" evidence="2">
    <location>
        <begin position="1"/>
        <end position="24"/>
    </location>
</feature>
<feature type="region of interest" description="Disordered" evidence="2">
    <location>
        <begin position="314"/>
        <end position="344"/>
    </location>
</feature>
<dbReference type="EMBL" id="CAKASE010000043">
    <property type="protein sequence ID" value="CAG9558131.1"/>
    <property type="molecule type" value="Genomic_DNA"/>
</dbReference>
<name>A0A8J2MHK2_9NEOP</name>
<evidence type="ECO:0000313" key="3">
    <source>
        <dbReference type="EMBL" id="CAG9558131.1"/>
    </source>
</evidence>
<sequence>MDDTIKITNDKRHRSSSSLVGGIEATRSERKLDIRASIPEVDDQFANAEARCEDLQEKIDLVKSLRKKKKLKKRSMTTIVEPASGVENVPFISVRAQPKKILLVTEVSQQAARLRRLEVPQRATKPIRGYLDPDIIEQQQMLGRVHGFKQNFKPPIQNKVKPSRQNLDNISLPKSRQRRARADGDATSGRSVQIDIQELQQEVACGNDDDSDDYQNENTYDLQSENYSGDKDRHTELQQSKQSSGGRRRHVPRENMVQQINSQRVNEARNRWRGAPLTTQSHRPKSNFIQDNTAENMVEVEARSVVELFNKNRMSPIPWQRPPSGSTNGEKNKQMRGPEQAVSDEDVMATGNLGSVKAFKTKKAKGFRHSKYQSRRYELPTVSSKMKEAGMRCYYSNSNKTNIPFVVSKTTAPSHNVGVNLQQVLNGLKVQQPLSGIPLTIAHHMGLRHDPSYGSKSATMATLRNSEINVIKLGGRLLRLPSYKHISYNRLLAFYREADGIVSRFLRANSRPHYFYTSMYNLATNHEDFDACTSKGRISNWEAKRSLAEYADLYREYEKTEKSLNQNYTIETERRRSELAKELAAREDYIRKVMQDFKPGDERPLRATASTAEEAYRHSSFKIHDDE</sequence>
<feature type="compositionally biased region" description="Basic and acidic residues" evidence="2">
    <location>
        <begin position="1"/>
        <end position="10"/>
    </location>
</feature>
<dbReference type="AlphaFoldDB" id="A0A8J2MHK2"/>
<feature type="compositionally biased region" description="Polar residues" evidence="2">
    <location>
        <begin position="163"/>
        <end position="174"/>
    </location>
</feature>
<dbReference type="Proteomes" id="UP000789524">
    <property type="component" value="Unassembled WGS sequence"/>
</dbReference>
<feature type="region of interest" description="Disordered" evidence="2">
    <location>
        <begin position="155"/>
        <end position="194"/>
    </location>
</feature>
<accession>A0A8J2MHK2</accession>
<keyword evidence="1" id="KW-0175">Coiled coil</keyword>
<protein>
    <submittedName>
        <fullName evidence="3">(African queen) hypothetical protein</fullName>
    </submittedName>
</protein>
<organism evidence="3 4">
    <name type="scientific">Danaus chrysippus</name>
    <name type="common">African queen</name>
    <dbReference type="NCBI Taxonomy" id="151541"/>
    <lineage>
        <taxon>Eukaryota</taxon>
        <taxon>Metazoa</taxon>
        <taxon>Ecdysozoa</taxon>
        <taxon>Arthropoda</taxon>
        <taxon>Hexapoda</taxon>
        <taxon>Insecta</taxon>
        <taxon>Pterygota</taxon>
        <taxon>Neoptera</taxon>
        <taxon>Endopterygota</taxon>
        <taxon>Lepidoptera</taxon>
        <taxon>Glossata</taxon>
        <taxon>Ditrysia</taxon>
        <taxon>Papilionoidea</taxon>
        <taxon>Nymphalidae</taxon>
        <taxon>Danainae</taxon>
        <taxon>Danaini</taxon>
        <taxon>Danaina</taxon>
        <taxon>Danaus</taxon>
        <taxon>Anosia</taxon>
    </lineage>
</organism>
<dbReference type="OrthoDB" id="76453at2759"/>
<reference evidence="3" key="1">
    <citation type="submission" date="2021-09" db="EMBL/GenBank/DDBJ databases">
        <authorList>
            <person name="Martin H S."/>
        </authorList>
    </citation>
    <scope>NUCLEOTIDE SEQUENCE</scope>
</reference>
<evidence type="ECO:0000256" key="1">
    <source>
        <dbReference type="SAM" id="Coils"/>
    </source>
</evidence>
<evidence type="ECO:0000256" key="2">
    <source>
        <dbReference type="SAM" id="MobiDB-lite"/>
    </source>
</evidence>
<feature type="region of interest" description="Disordered" evidence="2">
    <location>
        <begin position="600"/>
        <end position="627"/>
    </location>
</feature>
<gene>
    <name evidence="3" type="ORF">DCHRY22_LOCUS349</name>
</gene>
<comment type="caution">
    <text evidence="3">The sequence shown here is derived from an EMBL/GenBank/DDBJ whole genome shotgun (WGS) entry which is preliminary data.</text>
</comment>
<proteinExistence type="predicted"/>
<feature type="coiled-coil region" evidence="1">
    <location>
        <begin position="38"/>
        <end position="65"/>
    </location>
</feature>